<dbReference type="SUPFAM" id="SSF81296">
    <property type="entry name" value="E set domains"/>
    <property type="match status" value="1"/>
</dbReference>
<keyword evidence="1" id="KW-0732">Signal</keyword>
<dbReference type="SMART" id="SM00429">
    <property type="entry name" value="IPT"/>
    <property type="match status" value="1"/>
</dbReference>
<dbReference type="InterPro" id="IPR024301">
    <property type="entry name" value="Amidase_6"/>
</dbReference>
<gene>
    <name evidence="3" type="ORF">BJ963_002688</name>
</gene>
<dbReference type="PROSITE" id="PS51257">
    <property type="entry name" value="PROKAR_LIPOPROTEIN"/>
    <property type="match status" value="1"/>
</dbReference>
<organism evidence="3 4">
    <name type="scientific">Leifsonia soli</name>
    <dbReference type="NCBI Taxonomy" id="582665"/>
    <lineage>
        <taxon>Bacteria</taxon>
        <taxon>Bacillati</taxon>
        <taxon>Actinomycetota</taxon>
        <taxon>Actinomycetes</taxon>
        <taxon>Micrococcales</taxon>
        <taxon>Microbacteriaceae</taxon>
        <taxon>Leifsonia</taxon>
    </lineage>
</organism>
<dbReference type="GO" id="GO:0005975">
    <property type="term" value="P:carbohydrate metabolic process"/>
    <property type="evidence" value="ECO:0007669"/>
    <property type="project" value="UniProtKB-ARBA"/>
</dbReference>
<dbReference type="AlphaFoldDB" id="A0A852T167"/>
<feature type="signal peptide" evidence="1">
    <location>
        <begin position="1"/>
        <end position="28"/>
    </location>
</feature>
<dbReference type="EMBL" id="JACCBJ010000001">
    <property type="protein sequence ID" value="NYD75169.1"/>
    <property type="molecule type" value="Genomic_DNA"/>
</dbReference>
<evidence type="ECO:0000313" key="4">
    <source>
        <dbReference type="Proteomes" id="UP000589620"/>
    </source>
</evidence>
<dbReference type="InterPro" id="IPR014756">
    <property type="entry name" value="Ig_E-set"/>
</dbReference>
<protein>
    <recommendedName>
        <fullName evidence="2">IPT/TIG domain-containing protein</fullName>
    </recommendedName>
</protein>
<dbReference type="Pfam" id="PF12671">
    <property type="entry name" value="Amidase_6"/>
    <property type="match status" value="1"/>
</dbReference>
<evidence type="ECO:0000313" key="3">
    <source>
        <dbReference type="EMBL" id="NYD75169.1"/>
    </source>
</evidence>
<dbReference type="PANTHER" id="PTHR40032">
    <property type="entry name" value="EXPORTED PROTEIN-RELATED"/>
    <property type="match status" value="1"/>
</dbReference>
<reference evidence="3 4" key="1">
    <citation type="submission" date="2020-07" db="EMBL/GenBank/DDBJ databases">
        <title>Sequencing the genomes of 1000 actinobacteria strains.</title>
        <authorList>
            <person name="Klenk H.-P."/>
        </authorList>
    </citation>
    <scope>NUCLEOTIDE SEQUENCE [LARGE SCALE GENOMIC DNA]</scope>
    <source>
        <strain evidence="3 4">DSM 23871</strain>
    </source>
</reference>
<dbReference type="SUPFAM" id="SSF54001">
    <property type="entry name" value="Cysteine proteinases"/>
    <property type="match status" value="1"/>
</dbReference>
<proteinExistence type="predicted"/>
<feature type="chain" id="PRO_5032992720" description="IPT/TIG domain-containing protein" evidence="1">
    <location>
        <begin position="29"/>
        <end position="299"/>
    </location>
</feature>
<dbReference type="CDD" id="cd00102">
    <property type="entry name" value="IPT"/>
    <property type="match status" value="1"/>
</dbReference>
<dbReference type="RefSeq" id="WP_179457184.1">
    <property type="nucleotide sequence ID" value="NZ_BAAAPX010000001.1"/>
</dbReference>
<dbReference type="Proteomes" id="UP000589620">
    <property type="component" value="Unassembled WGS sequence"/>
</dbReference>
<keyword evidence="4" id="KW-1185">Reference proteome</keyword>
<name>A0A852T167_9MICO</name>
<accession>A0A852T167</accession>
<dbReference type="InterPro" id="IPR013783">
    <property type="entry name" value="Ig-like_fold"/>
</dbReference>
<evidence type="ECO:0000259" key="2">
    <source>
        <dbReference type="SMART" id="SM00429"/>
    </source>
</evidence>
<sequence length="299" mass="31769">MRPLSRPRRILAAAAVAASAALVFTACAGEPSPVTKAVAQAAAPTPSPSATVVSSVQPAAGSVSGGTVTLTGTNLEKVAAVQVGGQPATVTQATDDKVVVSVPAAANFQAGSVPITVTDKTGKPVTTSAATYDYQVQTPVDKQLAYALTYWKNYNTAEYGDLNPVGGDCANFVSQTLIARGWQMNSDWYNHDAAADWSPAWGYVPAMDNYFRENAAQLGLTEYSFDQRDKIKVGDIVMFDWNDNNSLDHVQIVSAVQNVNGQIKIKMVGHNEDSDYRDLDEAITVDHPGGIGHFWSLSK</sequence>
<dbReference type="InterPro" id="IPR038765">
    <property type="entry name" value="Papain-like_cys_pep_sf"/>
</dbReference>
<dbReference type="Gene3D" id="2.60.40.10">
    <property type="entry name" value="Immunoglobulins"/>
    <property type="match status" value="1"/>
</dbReference>
<evidence type="ECO:0000256" key="1">
    <source>
        <dbReference type="SAM" id="SignalP"/>
    </source>
</evidence>
<dbReference type="InterPro" id="IPR002909">
    <property type="entry name" value="IPT_dom"/>
</dbReference>
<feature type="domain" description="IPT/TIG" evidence="2">
    <location>
        <begin position="50"/>
        <end position="135"/>
    </location>
</feature>
<comment type="caution">
    <text evidence="3">The sequence shown here is derived from an EMBL/GenBank/DDBJ whole genome shotgun (WGS) entry which is preliminary data.</text>
</comment>
<dbReference type="Pfam" id="PF01833">
    <property type="entry name" value="TIG"/>
    <property type="match status" value="1"/>
</dbReference>
<dbReference type="PANTHER" id="PTHR40032:SF1">
    <property type="entry name" value="EXPORTED PROTEIN"/>
    <property type="match status" value="1"/>
</dbReference>